<evidence type="ECO:0000313" key="8">
    <source>
        <dbReference type="EMBL" id="MDT0262521.1"/>
    </source>
</evidence>
<keyword evidence="3 7" id="KW-0812">Transmembrane</keyword>
<evidence type="ECO:0000256" key="3">
    <source>
        <dbReference type="ARBA" id="ARBA00022692"/>
    </source>
</evidence>
<feature type="region of interest" description="Disordered" evidence="6">
    <location>
        <begin position="1"/>
        <end position="30"/>
    </location>
</feature>
<dbReference type="EMBL" id="JAVREH010000019">
    <property type="protein sequence ID" value="MDT0262521.1"/>
    <property type="molecule type" value="Genomic_DNA"/>
</dbReference>
<evidence type="ECO:0000256" key="4">
    <source>
        <dbReference type="ARBA" id="ARBA00022989"/>
    </source>
</evidence>
<name>A0ABU2JCN4_9ACTN</name>
<keyword evidence="4 7" id="KW-1133">Transmembrane helix</keyword>
<feature type="transmembrane region" description="Helical" evidence="7">
    <location>
        <begin position="121"/>
        <end position="142"/>
    </location>
</feature>
<organism evidence="8 9">
    <name type="scientific">Jatrophihabitans lederbergiae</name>
    <dbReference type="NCBI Taxonomy" id="3075547"/>
    <lineage>
        <taxon>Bacteria</taxon>
        <taxon>Bacillati</taxon>
        <taxon>Actinomycetota</taxon>
        <taxon>Actinomycetes</taxon>
        <taxon>Jatrophihabitantales</taxon>
        <taxon>Jatrophihabitantaceae</taxon>
        <taxon>Jatrophihabitans</taxon>
    </lineage>
</organism>
<evidence type="ECO:0000256" key="5">
    <source>
        <dbReference type="ARBA" id="ARBA00023136"/>
    </source>
</evidence>
<feature type="compositionally biased region" description="Basic and acidic residues" evidence="6">
    <location>
        <begin position="323"/>
        <end position="340"/>
    </location>
</feature>
<evidence type="ECO:0000256" key="7">
    <source>
        <dbReference type="SAM" id="Phobius"/>
    </source>
</evidence>
<proteinExistence type="predicted"/>
<accession>A0ABU2JCN4</accession>
<dbReference type="PANTHER" id="PTHR30213">
    <property type="entry name" value="INNER MEMBRANE PROTEIN YHJD"/>
    <property type="match status" value="1"/>
</dbReference>
<feature type="transmembrane region" description="Helical" evidence="7">
    <location>
        <begin position="239"/>
        <end position="263"/>
    </location>
</feature>
<dbReference type="InterPro" id="IPR017039">
    <property type="entry name" value="Virul_fac_BrkB"/>
</dbReference>
<dbReference type="PANTHER" id="PTHR30213:SF0">
    <property type="entry name" value="UPF0761 MEMBRANE PROTEIN YIHY"/>
    <property type="match status" value="1"/>
</dbReference>
<feature type="transmembrane region" description="Helical" evidence="7">
    <location>
        <begin position="275"/>
        <end position="296"/>
    </location>
</feature>
<evidence type="ECO:0000313" key="9">
    <source>
        <dbReference type="Proteomes" id="UP001183176"/>
    </source>
</evidence>
<feature type="transmembrane region" description="Helical" evidence="7">
    <location>
        <begin position="55"/>
        <end position="81"/>
    </location>
</feature>
<evidence type="ECO:0000256" key="6">
    <source>
        <dbReference type="SAM" id="MobiDB-lite"/>
    </source>
</evidence>
<keyword evidence="5 7" id="KW-0472">Membrane</keyword>
<keyword evidence="2" id="KW-1003">Cell membrane</keyword>
<comment type="subcellular location">
    <subcellularLocation>
        <location evidence="1">Cell membrane</location>
        <topology evidence="1">Multi-pass membrane protein</topology>
    </subcellularLocation>
</comment>
<dbReference type="NCBIfam" id="TIGR00765">
    <property type="entry name" value="yihY_not_rbn"/>
    <property type="match status" value="1"/>
</dbReference>
<protein>
    <submittedName>
        <fullName evidence="8">YihY/virulence factor BrkB family protein</fullName>
    </submittedName>
</protein>
<dbReference type="Pfam" id="PF03631">
    <property type="entry name" value="Virul_fac_BrkB"/>
    <property type="match status" value="1"/>
</dbReference>
<keyword evidence="9" id="KW-1185">Reference proteome</keyword>
<sequence>MTDDKKASATAAGKRLSGTGGDADPDSPTDVSGPGWFAILRRSLKGFKTDNLTDWAAALTYYGVLALFPGILVVVSVLGLLGPKAIATIQENVGQVAPGGVKTFFNQIISNAQGQHTTASFTAIIGLVLALWSASGYIAAFMRAINAIYGVGEGRPVWKTIPVRVGVTLSVVVMLLISAVIVLVSGNVADQVGKVLGVGDTGLTVWNVAKWPVLLIIVALTLAILYWACPNVKQPGFRWLSPGAALAVVIWLVASGAFAVYVANFASYNKTYGSVAGVIVFLVWLWITNLAVLLGAEFNAELDRQKAIAQGVPESLEPFAVPRDTRKLDEDDTQRAEALSRKRSQSS</sequence>
<gene>
    <name evidence="8" type="ORF">RM423_14085</name>
</gene>
<dbReference type="Proteomes" id="UP001183176">
    <property type="component" value="Unassembled WGS sequence"/>
</dbReference>
<dbReference type="RefSeq" id="WP_311423671.1">
    <property type="nucleotide sequence ID" value="NZ_JAVREH010000019.1"/>
</dbReference>
<comment type="caution">
    <text evidence="8">The sequence shown here is derived from an EMBL/GenBank/DDBJ whole genome shotgun (WGS) entry which is preliminary data.</text>
</comment>
<evidence type="ECO:0000256" key="2">
    <source>
        <dbReference type="ARBA" id="ARBA00022475"/>
    </source>
</evidence>
<feature type="region of interest" description="Disordered" evidence="6">
    <location>
        <begin position="323"/>
        <end position="347"/>
    </location>
</feature>
<feature type="transmembrane region" description="Helical" evidence="7">
    <location>
        <begin position="163"/>
        <end position="188"/>
    </location>
</feature>
<dbReference type="PIRSF" id="PIRSF035875">
    <property type="entry name" value="RNase_BN"/>
    <property type="match status" value="1"/>
</dbReference>
<reference evidence="9" key="1">
    <citation type="submission" date="2023-07" db="EMBL/GenBank/DDBJ databases">
        <title>30 novel species of actinomycetes from the DSMZ collection.</title>
        <authorList>
            <person name="Nouioui I."/>
        </authorList>
    </citation>
    <scope>NUCLEOTIDE SEQUENCE [LARGE SCALE GENOMIC DNA]</scope>
    <source>
        <strain evidence="9">DSM 44399</strain>
    </source>
</reference>
<feature type="transmembrane region" description="Helical" evidence="7">
    <location>
        <begin position="208"/>
        <end position="227"/>
    </location>
</feature>
<evidence type="ECO:0000256" key="1">
    <source>
        <dbReference type="ARBA" id="ARBA00004651"/>
    </source>
</evidence>